<keyword evidence="14" id="KW-1185">Reference proteome</keyword>
<dbReference type="Proteomes" id="UP000014115">
    <property type="component" value="Unassembled WGS sequence"/>
</dbReference>
<dbReference type="STRING" id="740709.A10D4_09769"/>
<comment type="similarity">
    <text evidence="3 11">Belongs to the FlgH family.</text>
</comment>
<evidence type="ECO:0000256" key="12">
    <source>
        <dbReference type="SAM" id="SignalP"/>
    </source>
</evidence>
<dbReference type="GO" id="GO:0071973">
    <property type="term" value="P:bacterial-type flagellum-dependent cell motility"/>
    <property type="evidence" value="ECO:0007669"/>
    <property type="project" value="InterPro"/>
</dbReference>
<evidence type="ECO:0000256" key="7">
    <source>
        <dbReference type="ARBA" id="ARBA00023139"/>
    </source>
</evidence>
<dbReference type="GO" id="GO:0009279">
    <property type="term" value="C:cell outer membrane"/>
    <property type="evidence" value="ECO:0007669"/>
    <property type="project" value="UniProtKB-SubCell"/>
</dbReference>
<dbReference type="eggNOG" id="COG2063">
    <property type="taxonomic scope" value="Bacteria"/>
</dbReference>
<protein>
    <recommendedName>
        <fullName evidence="11">Flagellar L-ring protein</fullName>
    </recommendedName>
    <alternativeName>
        <fullName evidence="11">Basal body L-ring protein</fullName>
    </alternativeName>
</protein>
<dbReference type="HAMAP" id="MF_00415">
    <property type="entry name" value="FlgH"/>
    <property type="match status" value="1"/>
</dbReference>
<dbReference type="EMBL" id="AMRG01000012">
    <property type="protein sequence ID" value="EKE82055.1"/>
    <property type="molecule type" value="Genomic_DNA"/>
</dbReference>
<evidence type="ECO:0000256" key="9">
    <source>
        <dbReference type="ARBA" id="ARBA00023237"/>
    </source>
</evidence>
<comment type="function">
    <text evidence="1 11">Assembles around the rod to form the L-ring and probably protects the motor/basal body from shearing forces during rotation.</text>
</comment>
<gene>
    <name evidence="11 13" type="primary">flgH</name>
    <name evidence="13" type="ORF">A10D4_09769</name>
</gene>
<keyword evidence="10 11" id="KW-0449">Lipoprotein</keyword>
<evidence type="ECO:0000256" key="5">
    <source>
        <dbReference type="ARBA" id="ARBA00022729"/>
    </source>
</evidence>
<keyword evidence="9 11" id="KW-0998">Cell outer membrane</keyword>
<dbReference type="AlphaFoldDB" id="K2KWL9"/>
<keyword evidence="13" id="KW-0966">Cell projection</keyword>
<keyword evidence="5 11" id="KW-0732">Signal</keyword>
<organism evidence="13 14">
    <name type="scientific">Idiomarina xiamenensis 10-D-4</name>
    <dbReference type="NCBI Taxonomy" id="740709"/>
    <lineage>
        <taxon>Bacteria</taxon>
        <taxon>Pseudomonadati</taxon>
        <taxon>Pseudomonadota</taxon>
        <taxon>Gammaproteobacteria</taxon>
        <taxon>Alteromonadales</taxon>
        <taxon>Idiomarinaceae</taxon>
        <taxon>Idiomarina</taxon>
    </lineage>
</organism>
<dbReference type="Pfam" id="PF02107">
    <property type="entry name" value="FlgH"/>
    <property type="match status" value="1"/>
</dbReference>
<feature type="chain" id="PRO_5008964620" description="Flagellar L-ring protein" evidence="12">
    <location>
        <begin position="26"/>
        <end position="232"/>
    </location>
</feature>
<evidence type="ECO:0000256" key="6">
    <source>
        <dbReference type="ARBA" id="ARBA00023136"/>
    </source>
</evidence>
<dbReference type="OrthoDB" id="9789463at2"/>
<evidence type="ECO:0000256" key="8">
    <source>
        <dbReference type="ARBA" id="ARBA00023143"/>
    </source>
</evidence>
<dbReference type="GO" id="GO:0009427">
    <property type="term" value="C:bacterial-type flagellum basal body, distal rod, L ring"/>
    <property type="evidence" value="ECO:0007669"/>
    <property type="project" value="InterPro"/>
</dbReference>
<keyword evidence="13" id="KW-0969">Cilium</keyword>
<comment type="caution">
    <text evidence="13">The sequence shown here is derived from an EMBL/GenBank/DDBJ whole genome shotgun (WGS) entry which is preliminary data.</text>
</comment>
<sequence length="232" mass="25226">MTRQLSSLTSRLALLTLSLLLTACASSPHQPMPDDPFYAPVQPEQRVEPVIADGSLFQTRYADELYSDIKARRLGDIITVRLQEQTTASKSAATNTSKSSSAELAAPTAFGRPITIGGNPLSASLSGDRQFQGDGGADQSNRLVGDITVSVIRVMPNGNLIVRGEKWMKLNTGDEFLRLTGIIRPQDISSDNVIPSTRVANARIEYSGTGALAQVQEPGWLTRFFNSSWWPF</sequence>
<dbReference type="PROSITE" id="PS51257">
    <property type="entry name" value="PROKAR_LIPOPROTEIN"/>
    <property type="match status" value="1"/>
</dbReference>
<dbReference type="RefSeq" id="WP_008489250.1">
    <property type="nucleotide sequence ID" value="NZ_AMRG01000012.1"/>
</dbReference>
<keyword evidence="7" id="KW-0564">Palmitate</keyword>
<dbReference type="PATRIC" id="fig|740709.3.peg.1975"/>
<evidence type="ECO:0000313" key="13">
    <source>
        <dbReference type="EMBL" id="EKE82055.1"/>
    </source>
</evidence>
<comment type="subcellular location">
    <subcellularLocation>
        <location evidence="11">Cell outer membrane</location>
        <topology evidence="11">Lipid-anchor</topology>
    </subcellularLocation>
    <subcellularLocation>
        <location evidence="11">Bacterial flagellum basal body</location>
    </subcellularLocation>
    <subcellularLocation>
        <location evidence="2">Membrane</location>
        <topology evidence="2">Lipid-anchor</topology>
    </subcellularLocation>
</comment>
<evidence type="ECO:0000256" key="4">
    <source>
        <dbReference type="ARBA" id="ARBA00011439"/>
    </source>
</evidence>
<evidence type="ECO:0000256" key="10">
    <source>
        <dbReference type="ARBA" id="ARBA00023288"/>
    </source>
</evidence>
<name>K2KWL9_9GAMM</name>
<dbReference type="InterPro" id="IPR000527">
    <property type="entry name" value="Flag_Lring"/>
</dbReference>
<feature type="signal peptide" evidence="12">
    <location>
        <begin position="1"/>
        <end position="25"/>
    </location>
</feature>
<keyword evidence="13" id="KW-0282">Flagellum</keyword>
<dbReference type="NCBIfam" id="NF001304">
    <property type="entry name" value="PRK00249.1-4"/>
    <property type="match status" value="1"/>
</dbReference>
<dbReference type="NCBIfam" id="NF009338">
    <property type="entry name" value="PRK12698.1"/>
    <property type="match status" value="1"/>
</dbReference>
<dbReference type="PANTHER" id="PTHR34933">
    <property type="entry name" value="FLAGELLAR L-RING PROTEIN"/>
    <property type="match status" value="1"/>
</dbReference>
<evidence type="ECO:0000256" key="3">
    <source>
        <dbReference type="ARBA" id="ARBA00006929"/>
    </source>
</evidence>
<accession>K2KWL9</accession>
<keyword evidence="6 11" id="KW-0472">Membrane</keyword>
<comment type="subunit">
    <text evidence="4 11">The basal body constitutes a major portion of the flagellar organelle and consists of four rings (L,P,S, and M) mounted on a central rod.</text>
</comment>
<evidence type="ECO:0000256" key="11">
    <source>
        <dbReference type="HAMAP-Rule" id="MF_00415"/>
    </source>
</evidence>
<evidence type="ECO:0000256" key="1">
    <source>
        <dbReference type="ARBA" id="ARBA00002591"/>
    </source>
</evidence>
<dbReference type="PANTHER" id="PTHR34933:SF1">
    <property type="entry name" value="FLAGELLAR L-RING PROTEIN"/>
    <property type="match status" value="1"/>
</dbReference>
<dbReference type="GO" id="GO:0003774">
    <property type="term" value="F:cytoskeletal motor activity"/>
    <property type="evidence" value="ECO:0007669"/>
    <property type="project" value="InterPro"/>
</dbReference>
<keyword evidence="8 11" id="KW-0975">Bacterial flagellum</keyword>
<proteinExistence type="inferred from homology"/>
<evidence type="ECO:0000256" key="2">
    <source>
        <dbReference type="ARBA" id="ARBA00004635"/>
    </source>
</evidence>
<dbReference type="PRINTS" id="PR01008">
    <property type="entry name" value="FLGLRINGFLGH"/>
</dbReference>
<evidence type="ECO:0000313" key="14">
    <source>
        <dbReference type="Proteomes" id="UP000014115"/>
    </source>
</evidence>
<reference evidence="13 14" key="1">
    <citation type="journal article" date="2012" name="J. Bacteriol.">
        <title>Genome Sequence of Idiomarina xiamenensis Type Strain 10-D-4.</title>
        <authorList>
            <person name="Lai Q."/>
            <person name="Wang L."/>
            <person name="Wang W."/>
            <person name="Shao Z."/>
        </authorList>
    </citation>
    <scope>NUCLEOTIDE SEQUENCE [LARGE SCALE GENOMIC DNA]</scope>
    <source>
        <strain evidence="13 14">10-D-4</strain>
    </source>
</reference>